<reference evidence="2 3" key="1">
    <citation type="submission" date="2017-03" db="EMBL/GenBank/DDBJ databases">
        <title>An alternative strategy for trypanosome survival in the mammalian bloodstream revealed through genome and transcriptome analysis of the ubiquitous bovine parasite Trypanosoma (Megatrypanum) theileri.</title>
        <authorList>
            <person name="Kelly S."/>
            <person name="Ivens A."/>
            <person name="Mott A."/>
            <person name="O'Neill E."/>
            <person name="Emms D."/>
            <person name="Macleod O."/>
            <person name="Voorheis P."/>
            <person name="Matthews J."/>
            <person name="Matthews K."/>
            <person name="Carrington M."/>
        </authorList>
    </citation>
    <scope>NUCLEOTIDE SEQUENCE [LARGE SCALE GENOMIC DNA]</scope>
    <source>
        <strain evidence="2">Edinburgh</strain>
    </source>
</reference>
<dbReference type="VEuPathDB" id="TriTrypDB:TM35_000312130"/>
<proteinExistence type="predicted"/>
<dbReference type="OrthoDB" id="273663at2759"/>
<evidence type="ECO:0000313" key="2">
    <source>
        <dbReference type="EMBL" id="ORC86027.1"/>
    </source>
</evidence>
<dbReference type="EMBL" id="NBCO01000031">
    <property type="protein sequence ID" value="ORC86027.1"/>
    <property type="molecule type" value="Genomic_DNA"/>
</dbReference>
<feature type="region of interest" description="Disordered" evidence="1">
    <location>
        <begin position="117"/>
        <end position="159"/>
    </location>
</feature>
<keyword evidence="3" id="KW-1185">Reference proteome</keyword>
<feature type="compositionally biased region" description="Acidic residues" evidence="1">
    <location>
        <begin position="146"/>
        <end position="159"/>
    </location>
</feature>
<feature type="compositionally biased region" description="Low complexity" evidence="1">
    <location>
        <begin position="133"/>
        <end position="145"/>
    </location>
</feature>
<dbReference type="GeneID" id="39988474"/>
<comment type="caution">
    <text evidence="2">The sequence shown here is derived from an EMBL/GenBank/DDBJ whole genome shotgun (WGS) entry which is preliminary data.</text>
</comment>
<evidence type="ECO:0000256" key="1">
    <source>
        <dbReference type="SAM" id="MobiDB-lite"/>
    </source>
</evidence>
<dbReference type="Proteomes" id="UP000192257">
    <property type="component" value="Unassembled WGS sequence"/>
</dbReference>
<organism evidence="2 3">
    <name type="scientific">Trypanosoma theileri</name>
    <dbReference type="NCBI Taxonomy" id="67003"/>
    <lineage>
        <taxon>Eukaryota</taxon>
        <taxon>Discoba</taxon>
        <taxon>Euglenozoa</taxon>
        <taxon>Kinetoplastea</taxon>
        <taxon>Metakinetoplastina</taxon>
        <taxon>Trypanosomatida</taxon>
        <taxon>Trypanosomatidae</taxon>
        <taxon>Trypanosoma</taxon>
    </lineage>
</organism>
<protein>
    <submittedName>
        <fullName evidence="2">Uncharacterized protein</fullName>
    </submittedName>
</protein>
<evidence type="ECO:0000313" key="3">
    <source>
        <dbReference type="Proteomes" id="UP000192257"/>
    </source>
</evidence>
<dbReference type="AlphaFoldDB" id="A0A1X0NMV2"/>
<sequence length="195" mass="22364">MTFVFEARLLPFEGNVFARSLYTSESRVNIDEAELADLPVWKRKLLPSLLEVVQQCYTTEEQSNTAWRVVLRILEEMPELQKAYEHIVEHRERQRSGNMTAEELMMEELLRERMGNDYLGDEKDASRRKRRNVSNSDSGNHNNNNNDDDTNSDNSDNDEDETVDIAMCFAEDGEVLGIGSAGLFGGHGYHSTKRK</sequence>
<gene>
    <name evidence="2" type="ORF">TM35_000312130</name>
</gene>
<dbReference type="RefSeq" id="XP_028880093.1">
    <property type="nucleotide sequence ID" value="XM_029028694.1"/>
</dbReference>
<name>A0A1X0NMV2_9TRYP</name>
<accession>A0A1X0NMV2</accession>